<sequence length="141" mass="14430">MPTVNFTVLSKSVAMQIDNGPVDYIQSGTDVGLKALSSTSIAIKGVVYDIGSTIFKIDNGSALTGNAVAIANALQAVFPSTNSGNGGSGASVQRAATKAAANALTRVANSFVRVAADESNNGDKSMYLDDGTTLEFQYTIS</sequence>
<reference evidence="1 2" key="1">
    <citation type="submission" date="2019-07" db="EMBL/GenBank/DDBJ databases">
        <title>Whole genome shotgun sequence of Segetibacter aerophilus NBRC 106135.</title>
        <authorList>
            <person name="Hosoyama A."/>
            <person name="Uohara A."/>
            <person name="Ohji S."/>
            <person name="Ichikawa N."/>
        </authorList>
    </citation>
    <scope>NUCLEOTIDE SEQUENCE [LARGE SCALE GENOMIC DNA]</scope>
    <source>
        <strain evidence="1 2">NBRC 106135</strain>
    </source>
</reference>
<protein>
    <submittedName>
        <fullName evidence="1">Uncharacterized protein</fullName>
    </submittedName>
</protein>
<gene>
    <name evidence="1" type="ORF">SAE01_12430</name>
</gene>
<name>A0A512BA81_9BACT</name>
<dbReference type="EMBL" id="BJYT01000004">
    <property type="protein sequence ID" value="GEO08747.1"/>
    <property type="molecule type" value="Genomic_DNA"/>
</dbReference>
<comment type="caution">
    <text evidence="1">The sequence shown here is derived from an EMBL/GenBank/DDBJ whole genome shotgun (WGS) entry which is preliminary data.</text>
</comment>
<dbReference type="RefSeq" id="WP_147202813.1">
    <property type="nucleotide sequence ID" value="NZ_BJYT01000004.1"/>
</dbReference>
<evidence type="ECO:0000313" key="1">
    <source>
        <dbReference type="EMBL" id="GEO08747.1"/>
    </source>
</evidence>
<organism evidence="1 2">
    <name type="scientific">Segetibacter aerophilus</name>
    <dbReference type="NCBI Taxonomy" id="670293"/>
    <lineage>
        <taxon>Bacteria</taxon>
        <taxon>Pseudomonadati</taxon>
        <taxon>Bacteroidota</taxon>
        <taxon>Chitinophagia</taxon>
        <taxon>Chitinophagales</taxon>
        <taxon>Chitinophagaceae</taxon>
        <taxon>Segetibacter</taxon>
    </lineage>
</organism>
<evidence type="ECO:0000313" key="2">
    <source>
        <dbReference type="Proteomes" id="UP000321513"/>
    </source>
</evidence>
<keyword evidence="2" id="KW-1185">Reference proteome</keyword>
<dbReference type="AlphaFoldDB" id="A0A512BA81"/>
<accession>A0A512BA81</accession>
<proteinExistence type="predicted"/>
<dbReference type="Proteomes" id="UP000321513">
    <property type="component" value="Unassembled WGS sequence"/>
</dbReference>